<sequence>MACFDGAACHFNRFLPIRLDSAKHVVIRIGHKHRTLVVERDGVTREPLGEAFGGSPRCAVDGWRSPPSPSLRQTVKSCEPDGDEAARFLRMTR</sequence>
<dbReference type="EMBL" id="CP019911">
    <property type="protein sequence ID" value="AQW29852.1"/>
    <property type="molecule type" value="Genomic_DNA"/>
</dbReference>
<dbReference type="AlphaFoldDB" id="A0A1U9VGP3"/>
<gene>
    <name evidence="1" type="ORF">B0B51_07560</name>
</gene>
<accession>A0A1U9VGP3</accession>
<protein>
    <submittedName>
        <fullName evidence="1">Uncharacterized protein</fullName>
    </submittedName>
</protein>
<evidence type="ECO:0000313" key="1">
    <source>
        <dbReference type="EMBL" id="AQW29852.1"/>
    </source>
</evidence>
<organism evidence="1 2">
    <name type="scientific">blood disease bacterium A2-HR MARDI</name>
    <dbReference type="NCBI Taxonomy" id="1944648"/>
    <lineage>
        <taxon>Bacteria</taxon>
        <taxon>Pseudomonadati</taxon>
        <taxon>Pseudomonadota</taxon>
        <taxon>Betaproteobacteria</taxon>
        <taxon>Burkholderiales</taxon>
        <taxon>Burkholderiaceae</taxon>
        <taxon>Ralstonia</taxon>
        <taxon>Ralstonia solanacearum species complex</taxon>
    </lineage>
</organism>
<proteinExistence type="predicted"/>
<name>A0A1U9VGP3_9RALS</name>
<evidence type="ECO:0000313" key="2">
    <source>
        <dbReference type="Proteomes" id="UP000189628"/>
    </source>
</evidence>
<reference evidence="1 2" key="1">
    <citation type="submission" date="2017-02" db="EMBL/GenBank/DDBJ databases">
        <title>Blood Disease Bacterium A2-HR MARDI.</title>
        <authorList>
            <person name="Badrun R."/>
            <person name="Abu Bakar N."/>
            <person name="Laboh R."/>
        </authorList>
    </citation>
    <scope>NUCLEOTIDE SEQUENCE [LARGE SCALE GENOMIC DNA]</scope>
    <source>
        <strain evidence="1 2">A2-HR MARDI</strain>
    </source>
</reference>
<dbReference type="Proteomes" id="UP000189628">
    <property type="component" value="Chromosome"/>
</dbReference>